<proteinExistence type="predicted"/>
<comment type="caution">
    <text evidence="1">The sequence shown here is derived from an EMBL/GenBank/DDBJ whole genome shotgun (WGS) entry which is preliminary data.</text>
</comment>
<protein>
    <submittedName>
        <fullName evidence="1">Uncharacterized protein</fullName>
    </submittedName>
</protein>
<dbReference type="Proteomes" id="UP000191008">
    <property type="component" value="Unassembled WGS sequence"/>
</dbReference>
<evidence type="ECO:0000313" key="1">
    <source>
        <dbReference type="EMBL" id="OOV39969.1"/>
    </source>
</evidence>
<evidence type="ECO:0000313" key="2">
    <source>
        <dbReference type="Proteomes" id="UP000191008"/>
    </source>
</evidence>
<organism evidence="1 2">
    <name type="scientific">Leptospira kirschneri serovar Pomona</name>
    <dbReference type="NCBI Taxonomy" id="561005"/>
    <lineage>
        <taxon>Bacteria</taxon>
        <taxon>Pseudomonadati</taxon>
        <taxon>Spirochaetota</taxon>
        <taxon>Spirochaetia</taxon>
        <taxon>Leptospirales</taxon>
        <taxon>Leptospiraceae</taxon>
        <taxon>Leptospira</taxon>
    </lineage>
</organism>
<accession>A0A1T1DGJ1</accession>
<dbReference type="AlphaFoldDB" id="A0A1T1DGJ1"/>
<dbReference type="RefSeq" id="WP_082293573.1">
    <property type="nucleotide sequence ID" value="NZ_MVIT01000078.1"/>
</dbReference>
<dbReference type="EMBL" id="MVIT01000078">
    <property type="protein sequence ID" value="OOV39969.1"/>
    <property type="molecule type" value="Genomic_DNA"/>
</dbReference>
<sequence>METFGQTLYRFYKKFIQRNQTDWFLMKQNPELIAIDWENNLKISENVSMIPLNLIWIRPKIKLSLE</sequence>
<name>A0A1T1DGJ1_9LEPT</name>
<reference evidence="1 2" key="1">
    <citation type="submission" date="2017-02" db="EMBL/GenBank/DDBJ databases">
        <title>Comparative genomic analysis of Brazilian Leptospira kirschneri strains of different serogroups.</title>
        <authorList>
            <person name="Moreno L.Z."/>
            <person name="Miraglia F."/>
            <person name="Kremer F.S."/>
            <person name="Eslabao M.R."/>
            <person name="Lilenbaum W."/>
            <person name="Dellagostin O.A."/>
            <person name="Moreno A.M."/>
        </authorList>
    </citation>
    <scope>NUCLEOTIDE SEQUENCE [LARGE SCALE GENOMIC DNA]</scope>
    <source>
        <strain evidence="1 2">M110/06</strain>
    </source>
</reference>
<gene>
    <name evidence="1" type="ORF">B1J93_20565</name>
</gene>